<comment type="caution">
    <text evidence="1">The sequence shown here is derived from an EMBL/GenBank/DDBJ whole genome shotgun (WGS) entry which is preliminary data.</text>
</comment>
<dbReference type="RefSeq" id="WP_258991037.1">
    <property type="nucleotide sequence ID" value="NZ_JANUTS010000003.1"/>
</dbReference>
<evidence type="ECO:0000313" key="2">
    <source>
        <dbReference type="Proteomes" id="UP001204548"/>
    </source>
</evidence>
<gene>
    <name evidence="1" type="ORF">NXW97_24390</name>
</gene>
<dbReference type="EMBL" id="JANUTS010000003">
    <property type="protein sequence ID" value="MCS2795089.1"/>
    <property type="molecule type" value="Genomic_DNA"/>
</dbReference>
<sequence length="95" mass="10754">MGKPQPTFLSSILDGANWTGRQLELYVGGKDGYMDFSPSASQDYVRTSTTGYIFRKFMDESDNINYVDIESTSYWIGNALCRDYSYPFQGLCPFG</sequence>
<evidence type="ECO:0000313" key="1">
    <source>
        <dbReference type="EMBL" id="MCS2795089.1"/>
    </source>
</evidence>
<dbReference type="AlphaFoldDB" id="A0AAW5P2U1"/>
<accession>A0AAW5P2U1</accession>
<reference evidence="1" key="1">
    <citation type="submission" date="2022-08" db="EMBL/GenBank/DDBJ databases">
        <title>Genome Sequencing of Bacteroides fragilis Group Isolates with Nanopore Technology.</title>
        <authorList>
            <person name="Tisza M.J."/>
            <person name="Smith D."/>
            <person name="Dekker J.P."/>
        </authorList>
    </citation>
    <scope>NUCLEOTIDE SEQUENCE</scope>
    <source>
        <strain evidence="1">BFG-351</strain>
    </source>
</reference>
<organism evidence="1 2">
    <name type="scientific">Bacteroides faecis</name>
    <dbReference type="NCBI Taxonomy" id="674529"/>
    <lineage>
        <taxon>Bacteria</taxon>
        <taxon>Pseudomonadati</taxon>
        <taxon>Bacteroidota</taxon>
        <taxon>Bacteroidia</taxon>
        <taxon>Bacteroidales</taxon>
        <taxon>Bacteroidaceae</taxon>
        <taxon>Bacteroides</taxon>
    </lineage>
</organism>
<name>A0AAW5P2U1_9BACE</name>
<proteinExistence type="predicted"/>
<protein>
    <submittedName>
        <fullName evidence="1">Uncharacterized protein</fullName>
    </submittedName>
</protein>
<dbReference type="Proteomes" id="UP001204548">
    <property type="component" value="Unassembled WGS sequence"/>
</dbReference>